<name>M1KLF5_ENCCN</name>
<feature type="transmembrane region" description="Helical" evidence="8">
    <location>
        <begin position="456"/>
        <end position="481"/>
    </location>
</feature>
<reference evidence="10" key="1">
    <citation type="journal article" date="2013" name="Eukaryot. Cell">
        <title>Extremely Reduced Levels of Heterozygosity in the Vertebrate Pathogen Encephalitozoon cuniculi.</title>
        <authorList>
            <person name="Selman M."/>
            <person name="Sak B."/>
            <person name="Kvac M."/>
            <person name="Farinelli L."/>
            <person name="Weiss L.M."/>
            <person name="Corradi N."/>
        </authorList>
    </citation>
    <scope>NUCLEOTIDE SEQUENCE</scope>
</reference>
<protein>
    <submittedName>
        <fullName evidence="10">ABC transporter</fullName>
    </submittedName>
</protein>
<keyword evidence="5" id="KW-0067">ATP-binding</keyword>
<organism evidence="10">
    <name type="scientific">Encephalitozoon cuniculi</name>
    <name type="common">Microsporidian parasite</name>
    <dbReference type="NCBI Taxonomy" id="6035"/>
    <lineage>
        <taxon>Eukaryota</taxon>
        <taxon>Fungi</taxon>
        <taxon>Fungi incertae sedis</taxon>
        <taxon>Microsporidia</taxon>
        <taxon>Unikaryonidae</taxon>
        <taxon>Encephalitozoon</taxon>
    </lineage>
</organism>
<dbReference type="CDD" id="cd03234">
    <property type="entry name" value="ABCG_White"/>
    <property type="match status" value="1"/>
</dbReference>
<keyword evidence="7 8" id="KW-0472">Membrane</keyword>
<dbReference type="InterPro" id="IPR017871">
    <property type="entry name" value="ABC_transporter-like_CS"/>
</dbReference>
<dbReference type="SUPFAM" id="SSF52540">
    <property type="entry name" value="P-loop containing nucleoside triphosphate hydrolases"/>
    <property type="match status" value="1"/>
</dbReference>
<evidence type="ECO:0000256" key="7">
    <source>
        <dbReference type="ARBA" id="ARBA00023136"/>
    </source>
</evidence>
<dbReference type="PROSITE" id="PS50893">
    <property type="entry name" value="ABC_TRANSPORTER_2"/>
    <property type="match status" value="1"/>
</dbReference>
<gene>
    <name evidence="10" type="ORF">ECU10_1520</name>
</gene>
<dbReference type="PANTHER" id="PTHR48041">
    <property type="entry name" value="ABC TRANSPORTER G FAMILY MEMBER 28"/>
    <property type="match status" value="1"/>
</dbReference>
<dbReference type="AlphaFoldDB" id="M1KLF5"/>
<feature type="transmembrane region" description="Helical" evidence="8">
    <location>
        <begin position="493"/>
        <end position="511"/>
    </location>
</feature>
<feature type="domain" description="ABC transporter" evidence="9">
    <location>
        <begin position="18"/>
        <end position="264"/>
    </location>
</feature>
<dbReference type="InterPro" id="IPR003439">
    <property type="entry name" value="ABC_transporter-like_ATP-bd"/>
</dbReference>
<keyword evidence="6 8" id="KW-1133">Transmembrane helix</keyword>
<dbReference type="PANTHER" id="PTHR48041:SF111">
    <property type="entry name" value="ABC TRANSPORTER G FAMILY MEMBER 14"/>
    <property type="match status" value="1"/>
</dbReference>
<proteinExistence type="predicted"/>
<dbReference type="GO" id="GO:0042626">
    <property type="term" value="F:ATPase-coupled transmembrane transporter activity"/>
    <property type="evidence" value="ECO:0007669"/>
    <property type="project" value="TreeGrafter"/>
</dbReference>
<dbReference type="SMART" id="SM00382">
    <property type="entry name" value="AAA"/>
    <property type="match status" value="1"/>
</dbReference>
<keyword evidence="4" id="KW-0547">Nucleotide-binding</keyword>
<evidence type="ECO:0000256" key="8">
    <source>
        <dbReference type="SAM" id="Phobius"/>
    </source>
</evidence>
<keyword evidence="2" id="KW-0813">Transport</keyword>
<dbReference type="VEuPathDB" id="MicrosporidiaDB:ECU10_1520"/>
<dbReference type="Gene3D" id="3.40.50.300">
    <property type="entry name" value="P-loop containing nucleotide triphosphate hydrolases"/>
    <property type="match status" value="1"/>
</dbReference>
<evidence type="ECO:0000313" key="10">
    <source>
        <dbReference type="EMBL" id="AGE96136.1"/>
    </source>
</evidence>
<dbReference type="GO" id="GO:0016887">
    <property type="term" value="F:ATP hydrolysis activity"/>
    <property type="evidence" value="ECO:0007669"/>
    <property type="project" value="InterPro"/>
</dbReference>
<dbReference type="InterPro" id="IPR050352">
    <property type="entry name" value="ABCG_transporters"/>
</dbReference>
<feature type="transmembrane region" description="Helical" evidence="8">
    <location>
        <begin position="523"/>
        <end position="544"/>
    </location>
</feature>
<dbReference type="GO" id="GO:0005524">
    <property type="term" value="F:ATP binding"/>
    <property type="evidence" value="ECO:0007669"/>
    <property type="project" value="UniProtKB-KW"/>
</dbReference>
<feature type="transmembrane region" description="Helical" evidence="8">
    <location>
        <begin position="639"/>
        <end position="664"/>
    </location>
</feature>
<dbReference type="VEuPathDB" id="MicrosporidiaDB:AEWQ_101460"/>
<evidence type="ECO:0000256" key="4">
    <source>
        <dbReference type="ARBA" id="ARBA00022741"/>
    </source>
</evidence>
<dbReference type="GO" id="GO:0016020">
    <property type="term" value="C:membrane"/>
    <property type="evidence" value="ECO:0007669"/>
    <property type="project" value="UniProtKB-SubCell"/>
</dbReference>
<evidence type="ECO:0000256" key="1">
    <source>
        <dbReference type="ARBA" id="ARBA00004141"/>
    </source>
</evidence>
<comment type="subcellular location">
    <subcellularLocation>
        <location evidence="1">Membrane</location>
        <topology evidence="1">Multi-pass membrane protein</topology>
    </subcellularLocation>
</comment>
<dbReference type="EMBL" id="KC513613">
    <property type="protein sequence ID" value="AGE96136.1"/>
    <property type="molecule type" value="Genomic_DNA"/>
</dbReference>
<feature type="transmembrane region" description="Helical" evidence="8">
    <location>
        <begin position="424"/>
        <end position="444"/>
    </location>
</feature>
<dbReference type="Pfam" id="PF00005">
    <property type="entry name" value="ABC_tran"/>
    <property type="match status" value="1"/>
</dbReference>
<evidence type="ECO:0000256" key="3">
    <source>
        <dbReference type="ARBA" id="ARBA00022692"/>
    </source>
</evidence>
<evidence type="ECO:0000256" key="5">
    <source>
        <dbReference type="ARBA" id="ARBA00022840"/>
    </source>
</evidence>
<evidence type="ECO:0000259" key="9">
    <source>
        <dbReference type="PROSITE" id="PS50893"/>
    </source>
</evidence>
<dbReference type="PROSITE" id="PS00211">
    <property type="entry name" value="ABC_TRANSPORTER_1"/>
    <property type="match status" value="1"/>
</dbReference>
<evidence type="ECO:0000256" key="6">
    <source>
        <dbReference type="ARBA" id="ARBA00022989"/>
    </source>
</evidence>
<evidence type="ECO:0000256" key="2">
    <source>
        <dbReference type="ARBA" id="ARBA00022448"/>
    </source>
</evidence>
<feature type="transmembrane region" description="Helical" evidence="8">
    <location>
        <begin position="350"/>
        <end position="373"/>
    </location>
</feature>
<sequence length="678" mass="77288">MEAHTPKKEYELAESYKLELEDVTLEAVNEDLSSSNKYVKLINGVSVTFESGKLSAIMGPSGSGKTTLINSIVGMVQEGSMTYGRILFREEERDPKTWLFHVAYLSQDDCTAPYITVYEYIYFCVNCRTTRKQRGGRSTEEVVDEVMKRLHIESLRDVVMTAVSGGERKRVMIAIEFAVVPDVLILDEPTTGLDSHLAFELIQMVKQYAVENNKIVITTIHQPGPGLFDMFDSLLFLHEGSVVYSGPADRCESFFNTKGIHRTGLSMSEFLFELFSNKSSVPGIEEYREMVNQMKESAFQEGMSKSANKTLKCNNDSVTKLPFSFWKAFQIAKRQWTLEWRSWMMMKSRLFEILFLAFYICVSYPIFFITQLANLANMFHLNTDEKTDSESTYLWLLNSLKSKVDESLSPNIDETIKWQQSLPLFLSILFFNSSGLLDGVDYIFREMSKATYGASTLYFSVWIVEIPPMILKCFAFIALTSLTGVKEGNTPQLIAYITIGSFLVSVFNMMTRVFGSTSGVLRVLQSTVNTVFIFLVTPGSLYMISARLDSSQNGIVGYLKFLKYPLMLLWPKIFFESFMNLSFFERVLFSQELNEKASPIYKAAIGFLLGLPLDTNLSTEETKAMLCDPQMKFLADYDYSKYLLLPLLVLSFMVVVQVSNYFLVRRYAPHLRLKLSTQ</sequence>
<keyword evidence="3 8" id="KW-0812">Transmembrane</keyword>
<dbReference type="VEuPathDB" id="MicrosporidiaDB:AEWD_101460"/>
<dbReference type="VEuPathDB" id="MicrosporidiaDB:M970_101460"/>
<dbReference type="VEuPathDB" id="MicrosporidiaDB:AEWR_101460"/>
<accession>M1KLF5</accession>
<dbReference type="InterPro" id="IPR003593">
    <property type="entry name" value="AAA+_ATPase"/>
</dbReference>
<dbReference type="InterPro" id="IPR027417">
    <property type="entry name" value="P-loop_NTPase"/>
</dbReference>